<comment type="caution">
    <text evidence="4">The sequence shown here is derived from an EMBL/GenBank/DDBJ whole genome shotgun (WGS) entry which is preliminary data.</text>
</comment>
<dbReference type="PANTHER" id="PTHR33495:SF2">
    <property type="entry name" value="ANTI-SIGMA FACTOR ANTAGONIST TM_1081-RELATED"/>
    <property type="match status" value="1"/>
</dbReference>
<evidence type="ECO:0000313" key="4">
    <source>
        <dbReference type="EMBL" id="TMQ53359.1"/>
    </source>
</evidence>
<dbReference type="Proteomes" id="UP000319829">
    <property type="component" value="Unassembled WGS sequence"/>
</dbReference>
<evidence type="ECO:0000313" key="6">
    <source>
        <dbReference type="Proteomes" id="UP000317366"/>
    </source>
</evidence>
<evidence type="ECO:0000259" key="3">
    <source>
        <dbReference type="PROSITE" id="PS50801"/>
    </source>
</evidence>
<protein>
    <recommendedName>
        <fullName evidence="2">Anti-sigma factor antagonist</fullName>
    </recommendedName>
</protein>
<sequence>MFDIQIQDGGLIRLSGRLDASQADHAKAMLLSVNQSATIDLTDLDYVSSAGLGVLVQTYKRLHDAGHSLRLTNLKPRIRSVFTYAGLDRVLKLE</sequence>
<dbReference type="EMBL" id="VBOU01000087">
    <property type="protein sequence ID" value="TMQ53359.1"/>
    <property type="molecule type" value="Genomic_DNA"/>
</dbReference>
<dbReference type="PANTHER" id="PTHR33495">
    <property type="entry name" value="ANTI-SIGMA FACTOR ANTAGONIST TM_1081-RELATED-RELATED"/>
    <property type="match status" value="1"/>
</dbReference>
<organism evidence="4 7">
    <name type="scientific">Eiseniibacteriota bacterium</name>
    <dbReference type="NCBI Taxonomy" id="2212470"/>
    <lineage>
        <taxon>Bacteria</taxon>
        <taxon>Candidatus Eiseniibacteriota</taxon>
    </lineage>
</organism>
<comment type="similarity">
    <text evidence="1 2">Belongs to the anti-sigma-factor antagonist family.</text>
</comment>
<proteinExistence type="inferred from homology"/>
<dbReference type="InterPro" id="IPR003658">
    <property type="entry name" value="Anti-sigma_ant"/>
</dbReference>
<dbReference type="CDD" id="cd07043">
    <property type="entry name" value="STAS_anti-anti-sigma_factors"/>
    <property type="match status" value="1"/>
</dbReference>
<dbReference type="SUPFAM" id="SSF52091">
    <property type="entry name" value="SpoIIaa-like"/>
    <property type="match status" value="1"/>
</dbReference>
<evidence type="ECO:0000313" key="5">
    <source>
        <dbReference type="EMBL" id="TMQ61915.1"/>
    </source>
</evidence>
<dbReference type="GO" id="GO:0043856">
    <property type="term" value="F:anti-sigma factor antagonist activity"/>
    <property type="evidence" value="ECO:0007669"/>
    <property type="project" value="InterPro"/>
</dbReference>
<dbReference type="EMBL" id="VBOX01000088">
    <property type="protein sequence ID" value="TMQ61915.1"/>
    <property type="molecule type" value="Genomic_DNA"/>
</dbReference>
<dbReference type="PROSITE" id="PS50801">
    <property type="entry name" value="STAS"/>
    <property type="match status" value="1"/>
</dbReference>
<dbReference type="InterPro" id="IPR002645">
    <property type="entry name" value="STAS_dom"/>
</dbReference>
<evidence type="ECO:0000256" key="2">
    <source>
        <dbReference type="RuleBase" id="RU003749"/>
    </source>
</evidence>
<dbReference type="NCBIfam" id="TIGR00377">
    <property type="entry name" value="ant_ant_sig"/>
    <property type="match status" value="1"/>
</dbReference>
<evidence type="ECO:0000256" key="1">
    <source>
        <dbReference type="ARBA" id="ARBA00009013"/>
    </source>
</evidence>
<dbReference type="AlphaFoldDB" id="A0A538SPQ4"/>
<dbReference type="Pfam" id="PF01740">
    <property type="entry name" value="STAS"/>
    <property type="match status" value="1"/>
</dbReference>
<name>A0A538SPQ4_UNCEI</name>
<dbReference type="Gene3D" id="3.30.750.24">
    <property type="entry name" value="STAS domain"/>
    <property type="match status" value="1"/>
</dbReference>
<dbReference type="InterPro" id="IPR036513">
    <property type="entry name" value="STAS_dom_sf"/>
</dbReference>
<feature type="domain" description="STAS" evidence="3">
    <location>
        <begin position="11"/>
        <end position="94"/>
    </location>
</feature>
<gene>
    <name evidence="4" type="ORF">E6K74_09690</name>
    <name evidence="5" type="ORF">E6K77_09010</name>
</gene>
<reference evidence="6 7" key="1">
    <citation type="journal article" date="2019" name="Nat. Microbiol.">
        <title>Mediterranean grassland soil C-N compound turnover is dependent on rainfall and depth, and is mediated by genomically divergent microorganisms.</title>
        <authorList>
            <person name="Diamond S."/>
            <person name="Andeer P.F."/>
            <person name="Li Z."/>
            <person name="Crits-Christoph A."/>
            <person name="Burstein D."/>
            <person name="Anantharaman K."/>
            <person name="Lane K.R."/>
            <person name="Thomas B.C."/>
            <person name="Pan C."/>
            <person name="Northen T.R."/>
            <person name="Banfield J.F."/>
        </authorList>
    </citation>
    <scope>NUCLEOTIDE SEQUENCE [LARGE SCALE GENOMIC DNA]</scope>
    <source>
        <strain evidence="4">WS_4</strain>
        <strain evidence="5">WS_7</strain>
    </source>
</reference>
<accession>A0A538SPQ4</accession>
<evidence type="ECO:0000313" key="7">
    <source>
        <dbReference type="Proteomes" id="UP000319829"/>
    </source>
</evidence>
<dbReference type="Proteomes" id="UP000317366">
    <property type="component" value="Unassembled WGS sequence"/>
</dbReference>